<comment type="caution">
    <text evidence="3">The sequence shown here is derived from an EMBL/GenBank/DDBJ whole genome shotgun (WGS) entry which is preliminary data.</text>
</comment>
<reference evidence="3" key="1">
    <citation type="journal article" date="2020" name="mSystems">
        <title>Genome- and Community-Level Interaction Insights into Carbon Utilization and Element Cycling Functions of Hydrothermarchaeota in Hydrothermal Sediment.</title>
        <authorList>
            <person name="Zhou Z."/>
            <person name="Liu Y."/>
            <person name="Xu W."/>
            <person name="Pan J."/>
            <person name="Luo Z.H."/>
            <person name="Li M."/>
        </authorList>
    </citation>
    <scope>NUCLEOTIDE SEQUENCE [LARGE SCALE GENOMIC DNA]</scope>
    <source>
        <strain evidence="3">SpSt-374</strain>
    </source>
</reference>
<evidence type="ECO:0000256" key="2">
    <source>
        <dbReference type="SAM" id="Phobius"/>
    </source>
</evidence>
<proteinExistence type="predicted"/>
<dbReference type="EMBL" id="DSPX01000118">
    <property type="protein sequence ID" value="HGG01236.1"/>
    <property type="molecule type" value="Genomic_DNA"/>
</dbReference>
<evidence type="ECO:0000313" key="3">
    <source>
        <dbReference type="EMBL" id="HGG01236.1"/>
    </source>
</evidence>
<protein>
    <submittedName>
        <fullName evidence="3">Uncharacterized protein</fullName>
    </submittedName>
</protein>
<feature type="transmembrane region" description="Helical" evidence="2">
    <location>
        <begin position="94"/>
        <end position="112"/>
    </location>
</feature>
<evidence type="ECO:0000256" key="1">
    <source>
        <dbReference type="SAM" id="Coils"/>
    </source>
</evidence>
<sequence length="257" mass="29248">MYLQFLAPFTAGLVVFLLLVFGILQWLQVPAGNFLDWAIAGASFWWLMVIVTVPWNVYFQAKEVLAEAEQSRQKNISIDEKQLRYVTSLAKRSLPIALALHLLSAIGLYLLAANGISAVGYISSGAALLLTFLRPAVRGYEYIARRLYAIKQEFKYPREDAIELRYRVETMEQTLRNVQEQLNAENPTSWVTRLQRDLEATQHQLTRVAASLEDLRTNNQAQHDQLGKEAQRAIAQLSADAQFLDSVREIIRFFKSA</sequence>
<feature type="transmembrane region" description="Helical" evidence="2">
    <location>
        <begin position="5"/>
        <end position="27"/>
    </location>
</feature>
<dbReference type="AlphaFoldDB" id="A0A7C3VS30"/>
<feature type="transmembrane region" description="Helical" evidence="2">
    <location>
        <begin position="39"/>
        <end position="59"/>
    </location>
</feature>
<accession>A0A7C3VS30</accession>
<keyword evidence="2" id="KW-0472">Membrane</keyword>
<keyword evidence="1" id="KW-0175">Coiled coil</keyword>
<name>A0A7C3VS30_9CYAN</name>
<gene>
    <name evidence="3" type="ORF">ENR15_11455</name>
</gene>
<feature type="coiled-coil region" evidence="1">
    <location>
        <begin position="161"/>
        <end position="218"/>
    </location>
</feature>
<feature type="transmembrane region" description="Helical" evidence="2">
    <location>
        <begin position="118"/>
        <end position="137"/>
    </location>
</feature>
<keyword evidence="2" id="KW-1133">Transmembrane helix</keyword>
<keyword evidence="2" id="KW-0812">Transmembrane</keyword>
<organism evidence="3">
    <name type="scientific">Planktothricoides sp. SpSt-374</name>
    <dbReference type="NCBI Taxonomy" id="2282167"/>
    <lineage>
        <taxon>Bacteria</taxon>
        <taxon>Bacillati</taxon>
        <taxon>Cyanobacteriota</taxon>
        <taxon>Cyanophyceae</taxon>
        <taxon>Oscillatoriophycideae</taxon>
        <taxon>Oscillatoriales</taxon>
        <taxon>Oscillatoriaceae</taxon>
        <taxon>Planktothricoides</taxon>
    </lineage>
</organism>